<feature type="domain" description="Alkaline phosphatase-like protein PglZ N-terminal" evidence="3">
    <location>
        <begin position="22"/>
        <end position="105"/>
    </location>
</feature>
<feature type="region of interest" description="Disordered" evidence="1">
    <location>
        <begin position="778"/>
        <end position="827"/>
    </location>
</feature>
<dbReference type="Pfam" id="PF08665">
    <property type="entry name" value="PglZ"/>
    <property type="match status" value="1"/>
</dbReference>
<proteinExistence type="predicted"/>
<organism evidence="5 6">
    <name type="scientific">Ornithinibacter aureus</name>
    <dbReference type="NCBI Taxonomy" id="622664"/>
    <lineage>
        <taxon>Bacteria</taxon>
        <taxon>Bacillati</taxon>
        <taxon>Actinomycetota</taxon>
        <taxon>Actinomycetes</taxon>
        <taxon>Micrococcales</taxon>
        <taxon>Intrasporangiaceae</taxon>
        <taxon>Ornithinibacter</taxon>
    </lineage>
</organism>
<feature type="domain" description="Alkaline phosphatase-like protein PglZ C-terminal" evidence="4">
    <location>
        <begin position="829"/>
        <end position="930"/>
    </location>
</feature>
<dbReference type="Proteomes" id="UP001500390">
    <property type="component" value="Unassembled WGS sequence"/>
</dbReference>
<dbReference type="InterPro" id="IPR058880">
    <property type="entry name" value="PglZ_N"/>
</dbReference>
<dbReference type="InterPro" id="IPR058882">
    <property type="entry name" value="PglZ_C"/>
</dbReference>
<comment type="caution">
    <text evidence="5">The sequence shown here is derived from an EMBL/GenBank/DDBJ whole genome shotgun (WGS) entry which is preliminary data.</text>
</comment>
<dbReference type="NCBIfam" id="NF033446">
    <property type="entry name" value="BREX_PglZ_2"/>
    <property type="match status" value="1"/>
</dbReference>
<evidence type="ECO:0000259" key="2">
    <source>
        <dbReference type="Pfam" id="PF25861"/>
    </source>
</evidence>
<evidence type="ECO:0000256" key="1">
    <source>
        <dbReference type="SAM" id="MobiDB-lite"/>
    </source>
</evidence>
<keyword evidence="6" id="KW-1185">Reference proteome</keyword>
<dbReference type="InterPro" id="IPR058881">
    <property type="entry name" value="PglZ_2nd"/>
</dbReference>
<sequence>MSVPTLLTAATTPMLLAMVDAARHRNYTSGILGVLSQPAQSRAEDVHHDGQLVRIRPAESALAVREALLEHVEGDWLVVVTDRDERDLGAGILAHLVGSRLSRPDAWEALRQSFSASGVAPALASRPGSRDLATAILAARPAEGWPPAPAGVLTRAHAMTCVARTHLGLVGDVVDAITVLSWSVLPQAADALADLRQTYGPTLADALVDWVAESTGPAATPVRKLLEAGAVADLVPVGLALHLITSDGHDLDESQVAKLAAVRLEQSFGKPLPTRDSLAAHGSAAVAVVADLARTERNEAHVARVVSRADTILTSLDATALAVHSDVMPSGFRQRLALLAAALRRGVSLHGAGDPIAEASHAIETAWTLCARHRLARRDTAQWLAFDSAVKLWRWLTTPEIPGSADLPARVRAHLDHGSWADIAINDVDTGVDDPDLSESLHAVYAAAFARRDREERAFAARLAALTAAQPRGAVVPQDPGVEPIWNLESLLPSLVIPMAKQTPILLVVMDGMSVAAANEVLADVTGELGWVEAGATPGATRRAGGLAVLPSVTEVSRASLLCGSLQQGGQGVERTGYQALTARGSRLRAELFHKKGIDTTRPGALVADGVGAAIDDALGIPLVTVVLNTIDDALDRSDPIGTVWTADAVKHLAPLLTRARAAGRTVVMTSDHGHVVERRRGTQRFAPDLTSGRSRGMSSPAADDEVAVEGPRVLTSDHRAVLAVSEGLRYGPLKAGYHGGASAQEVVVPVVVLLPDEATNGLRLPALPPQAPLWWSTAEPGSSDLPTMPTLSTPPTGIRPTDGRRGKLPDGPTLFDDPQPSAAGAAPVASLGSQVVASEVYAAQRQVLSRLPIRDDQVAALLDALAAAAGQRLPRTVVAATLAVPAFRLDGALSQVRQLLNIEGYNVVGVDLDGQTVVLDVPLLRDQFEVR</sequence>
<dbReference type="Pfam" id="PF25863">
    <property type="entry name" value="PglZ_C"/>
    <property type="match status" value="1"/>
</dbReference>
<evidence type="ECO:0000313" key="5">
    <source>
        <dbReference type="EMBL" id="GAA4393350.1"/>
    </source>
</evidence>
<dbReference type="RefSeq" id="WP_159902713.1">
    <property type="nucleotide sequence ID" value="NZ_BAABFX010000022.1"/>
</dbReference>
<dbReference type="SUPFAM" id="SSF53649">
    <property type="entry name" value="Alkaline phosphatase-like"/>
    <property type="match status" value="1"/>
</dbReference>
<gene>
    <name evidence="5" type="primary">pglZ</name>
    <name evidence="5" type="ORF">GCM10023153_13210</name>
</gene>
<dbReference type="Pfam" id="PF25861">
    <property type="entry name" value="PglZ_2nd"/>
    <property type="match status" value="1"/>
</dbReference>
<evidence type="ECO:0000259" key="3">
    <source>
        <dbReference type="Pfam" id="PF25862"/>
    </source>
</evidence>
<dbReference type="EMBL" id="BAABFX010000022">
    <property type="protein sequence ID" value="GAA4393350.1"/>
    <property type="molecule type" value="Genomic_DNA"/>
</dbReference>
<name>A0ABP8JMY3_9MICO</name>
<evidence type="ECO:0000313" key="6">
    <source>
        <dbReference type="Proteomes" id="UP001500390"/>
    </source>
</evidence>
<accession>A0ABP8JMY3</accession>
<dbReference type="Pfam" id="PF25862">
    <property type="entry name" value="PglZ_1st"/>
    <property type="match status" value="1"/>
</dbReference>
<dbReference type="InterPro" id="IPR017850">
    <property type="entry name" value="Alkaline_phosphatase_core_sf"/>
</dbReference>
<evidence type="ECO:0000259" key="4">
    <source>
        <dbReference type="Pfam" id="PF25863"/>
    </source>
</evidence>
<reference evidence="6" key="1">
    <citation type="journal article" date="2019" name="Int. J. Syst. Evol. Microbiol.">
        <title>The Global Catalogue of Microorganisms (GCM) 10K type strain sequencing project: providing services to taxonomists for standard genome sequencing and annotation.</title>
        <authorList>
            <consortium name="The Broad Institute Genomics Platform"/>
            <consortium name="The Broad Institute Genome Sequencing Center for Infectious Disease"/>
            <person name="Wu L."/>
            <person name="Ma J."/>
        </authorList>
    </citation>
    <scope>NUCLEOTIDE SEQUENCE [LARGE SCALE GENOMIC DNA]</scope>
    <source>
        <strain evidence="6">JCM 17738</strain>
    </source>
</reference>
<feature type="domain" description="Alkaline phosphatase-like protein PglZ second" evidence="2">
    <location>
        <begin position="175"/>
        <end position="327"/>
    </location>
</feature>
<dbReference type="InterPro" id="IPR047992">
    <property type="entry name" value="BREX_PglZ"/>
</dbReference>
<protein>
    <submittedName>
        <fullName evidence="5">BREX-2 system phosphatase PglZ</fullName>
    </submittedName>
</protein>
<feature type="compositionally biased region" description="Low complexity" evidence="1">
    <location>
        <begin position="783"/>
        <end position="797"/>
    </location>
</feature>